<evidence type="ECO:0000256" key="1">
    <source>
        <dbReference type="ARBA" id="ARBA00001946"/>
    </source>
</evidence>
<dbReference type="InterPro" id="IPR044878">
    <property type="entry name" value="UbiA_sf"/>
</dbReference>
<keyword evidence="9" id="KW-0325">Glycoprotein</keyword>
<dbReference type="PROSITE" id="PS00943">
    <property type="entry name" value="UBIA"/>
    <property type="match status" value="1"/>
</dbReference>
<dbReference type="InParanoid" id="A0A7C8IUV4"/>
<evidence type="ECO:0000256" key="9">
    <source>
        <dbReference type="ARBA" id="ARBA00023180"/>
    </source>
</evidence>
<evidence type="ECO:0000256" key="7">
    <source>
        <dbReference type="ARBA" id="ARBA00022989"/>
    </source>
</evidence>
<sequence>MHGQLFRRKLVIDQGCKRGGLHTGGETLSQQYGGIHARGWVDRLPASWVPYIQLSRLSPPAALLLIYFPHLFGVAHAASVYRRPLRQVAYVSLVLLGGSFFCNNASHAWNDLVDASIDRLVSRTKTRPIPRGAITRRAAFLFTITQALGAAAFLLFLPKDTAIATVPNIVATTYYPYAKRHTHLPQIVLGFCLSWGILVGSSALGVDAPWRDPAILYLFVASLSWVVIFDTIYAHQDVDDDRRHGVKSMAVLLQGRAKPLLLSLCLCMSLSLLLSGYLAHMGILYFVITVGVSTWSVVTMVVKVDLKDPVSCWLWFSQGFLLAGFAIVSGLLLECAGQGWIPVSIRRNPFIESI</sequence>
<dbReference type="FunFam" id="1.10.357.140:FF:000008">
    <property type="entry name" value="4-hydroxybenzoate octaprenyltransferase"/>
    <property type="match status" value="1"/>
</dbReference>
<feature type="transmembrane region" description="Helical" evidence="11">
    <location>
        <begin position="214"/>
        <end position="233"/>
    </location>
</feature>
<dbReference type="PANTHER" id="PTHR11048:SF39">
    <property type="entry name" value="POLYPRENYL TRANSFERASE AUSN"/>
    <property type="match status" value="1"/>
</dbReference>
<evidence type="ECO:0000256" key="8">
    <source>
        <dbReference type="ARBA" id="ARBA00023136"/>
    </source>
</evidence>
<dbReference type="OrthoDB" id="18170at2759"/>
<keyword evidence="13" id="KW-1185">Reference proteome</keyword>
<evidence type="ECO:0000256" key="3">
    <source>
        <dbReference type="ARBA" id="ARBA00004721"/>
    </source>
</evidence>
<evidence type="ECO:0000256" key="5">
    <source>
        <dbReference type="ARBA" id="ARBA00022679"/>
    </source>
</evidence>
<protein>
    <recommendedName>
        <fullName evidence="10">Diterpenoid pyrone biosynthesis cluster protein C</fullName>
    </recommendedName>
</protein>
<evidence type="ECO:0000256" key="11">
    <source>
        <dbReference type="SAM" id="Phobius"/>
    </source>
</evidence>
<dbReference type="CDD" id="cd13959">
    <property type="entry name" value="PT_UbiA_COQ2"/>
    <property type="match status" value="1"/>
</dbReference>
<feature type="transmembrane region" description="Helical" evidence="11">
    <location>
        <begin position="187"/>
        <end position="208"/>
    </location>
</feature>
<dbReference type="PANTHER" id="PTHR11048">
    <property type="entry name" value="PRENYLTRANSFERASES"/>
    <property type="match status" value="1"/>
</dbReference>
<evidence type="ECO:0000256" key="6">
    <source>
        <dbReference type="ARBA" id="ARBA00022692"/>
    </source>
</evidence>
<evidence type="ECO:0000256" key="2">
    <source>
        <dbReference type="ARBA" id="ARBA00004141"/>
    </source>
</evidence>
<feature type="transmembrane region" description="Helical" evidence="11">
    <location>
        <begin position="283"/>
        <end position="302"/>
    </location>
</feature>
<dbReference type="FunFam" id="1.20.120.1780:FF:000001">
    <property type="entry name" value="4-hydroxybenzoate octaprenyltransferase"/>
    <property type="match status" value="1"/>
</dbReference>
<evidence type="ECO:0000256" key="10">
    <source>
        <dbReference type="ARBA" id="ARBA00075214"/>
    </source>
</evidence>
<dbReference type="InterPro" id="IPR000537">
    <property type="entry name" value="UbiA_prenyltransferase"/>
</dbReference>
<keyword evidence="6 11" id="KW-0812">Transmembrane</keyword>
<dbReference type="GO" id="GO:0006744">
    <property type="term" value="P:ubiquinone biosynthetic process"/>
    <property type="evidence" value="ECO:0007669"/>
    <property type="project" value="TreeGrafter"/>
</dbReference>
<dbReference type="GO" id="GO:0008412">
    <property type="term" value="F:4-hydroxybenzoate polyprenyltransferase activity"/>
    <property type="evidence" value="ECO:0007669"/>
    <property type="project" value="TreeGrafter"/>
</dbReference>
<keyword evidence="7 11" id="KW-1133">Transmembrane helix</keyword>
<dbReference type="Gene3D" id="1.20.120.1780">
    <property type="entry name" value="UbiA prenyltransferase"/>
    <property type="match status" value="1"/>
</dbReference>
<dbReference type="Pfam" id="PF01040">
    <property type="entry name" value="UbiA"/>
    <property type="match status" value="1"/>
</dbReference>
<dbReference type="AlphaFoldDB" id="A0A7C8IUV4"/>
<dbReference type="InterPro" id="IPR039653">
    <property type="entry name" value="Prenyltransferase"/>
</dbReference>
<dbReference type="GO" id="GO:0016114">
    <property type="term" value="P:terpenoid biosynthetic process"/>
    <property type="evidence" value="ECO:0007669"/>
    <property type="project" value="UniProtKB-UniPathway"/>
</dbReference>
<dbReference type="InterPro" id="IPR030470">
    <property type="entry name" value="UbiA_prenylTrfase_CS"/>
</dbReference>
<dbReference type="Proteomes" id="UP000481858">
    <property type="component" value="Unassembled WGS sequence"/>
</dbReference>
<keyword evidence="5" id="KW-0808">Transferase</keyword>
<evidence type="ECO:0000313" key="13">
    <source>
        <dbReference type="Proteomes" id="UP000481858"/>
    </source>
</evidence>
<dbReference type="GO" id="GO:0005743">
    <property type="term" value="C:mitochondrial inner membrane"/>
    <property type="evidence" value="ECO:0007669"/>
    <property type="project" value="TreeGrafter"/>
</dbReference>
<reference evidence="12 13" key="1">
    <citation type="submission" date="2019-12" db="EMBL/GenBank/DDBJ databases">
        <title>Draft genome sequence of the ascomycete Xylaria multiplex DSM 110363.</title>
        <authorList>
            <person name="Buettner E."/>
            <person name="Kellner H."/>
        </authorList>
    </citation>
    <scope>NUCLEOTIDE SEQUENCE [LARGE SCALE GENOMIC DNA]</scope>
    <source>
        <strain evidence="12 13">DSM 110363</strain>
    </source>
</reference>
<dbReference type="EMBL" id="WUBL01000004">
    <property type="protein sequence ID" value="KAF2972881.1"/>
    <property type="molecule type" value="Genomic_DNA"/>
</dbReference>
<comment type="caution">
    <text evidence="12">The sequence shown here is derived from an EMBL/GenBank/DDBJ whole genome shotgun (WGS) entry which is preliminary data.</text>
</comment>
<dbReference type="UniPathway" id="UPA00213"/>
<feature type="transmembrane region" description="Helical" evidence="11">
    <location>
        <begin position="138"/>
        <end position="157"/>
    </location>
</feature>
<comment type="cofactor">
    <cofactor evidence="1">
        <name>Mg(2+)</name>
        <dbReference type="ChEBI" id="CHEBI:18420"/>
    </cofactor>
</comment>
<accession>A0A7C8IUV4</accession>
<keyword evidence="8 11" id="KW-0472">Membrane</keyword>
<name>A0A7C8IUV4_9PEZI</name>
<comment type="pathway">
    <text evidence="3">Secondary metabolite biosynthesis; terpenoid biosynthesis.</text>
</comment>
<gene>
    <name evidence="12" type="ORF">GQX73_g790</name>
</gene>
<comment type="subcellular location">
    <subcellularLocation>
        <location evidence="2">Membrane</location>
        <topology evidence="2">Multi-pass membrane protein</topology>
    </subcellularLocation>
</comment>
<evidence type="ECO:0000256" key="4">
    <source>
        <dbReference type="ARBA" id="ARBA00005985"/>
    </source>
</evidence>
<proteinExistence type="inferred from homology"/>
<evidence type="ECO:0000313" key="12">
    <source>
        <dbReference type="EMBL" id="KAF2972881.1"/>
    </source>
</evidence>
<comment type="similarity">
    <text evidence="4">Belongs to the UbiA prenyltransferase family.</text>
</comment>
<feature type="transmembrane region" description="Helical" evidence="11">
    <location>
        <begin position="314"/>
        <end position="333"/>
    </location>
</feature>
<dbReference type="Gene3D" id="1.10.357.140">
    <property type="entry name" value="UbiA prenyltransferase"/>
    <property type="match status" value="1"/>
</dbReference>
<organism evidence="12 13">
    <name type="scientific">Xylaria multiplex</name>
    <dbReference type="NCBI Taxonomy" id="323545"/>
    <lineage>
        <taxon>Eukaryota</taxon>
        <taxon>Fungi</taxon>
        <taxon>Dikarya</taxon>
        <taxon>Ascomycota</taxon>
        <taxon>Pezizomycotina</taxon>
        <taxon>Sordariomycetes</taxon>
        <taxon>Xylariomycetidae</taxon>
        <taxon>Xylariales</taxon>
        <taxon>Xylariaceae</taxon>
        <taxon>Xylaria</taxon>
    </lineage>
</organism>